<organism evidence="1 2">
    <name type="scientific">Lentinula aff. lateritia</name>
    <dbReference type="NCBI Taxonomy" id="2804960"/>
    <lineage>
        <taxon>Eukaryota</taxon>
        <taxon>Fungi</taxon>
        <taxon>Dikarya</taxon>
        <taxon>Basidiomycota</taxon>
        <taxon>Agaricomycotina</taxon>
        <taxon>Agaricomycetes</taxon>
        <taxon>Agaricomycetidae</taxon>
        <taxon>Agaricales</taxon>
        <taxon>Marasmiineae</taxon>
        <taxon>Omphalotaceae</taxon>
        <taxon>Lentinula</taxon>
    </lineage>
</organism>
<accession>A0ACC1U613</accession>
<keyword evidence="2" id="KW-1185">Reference proteome</keyword>
<evidence type="ECO:0000313" key="1">
    <source>
        <dbReference type="EMBL" id="KAJ3812389.1"/>
    </source>
</evidence>
<name>A0ACC1U613_9AGAR</name>
<evidence type="ECO:0000313" key="2">
    <source>
        <dbReference type="Proteomes" id="UP001163835"/>
    </source>
</evidence>
<dbReference type="Proteomes" id="UP001163835">
    <property type="component" value="Unassembled WGS sequence"/>
</dbReference>
<dbReference type="EMBL" id="MU795025">
    <property type="protein sequence ID" value="KAJ3812389.1"/>
    <property type="molecule type" value="Genomic_DNA"/>
</dbReference>
<sequence length="255" mass="28578">MYFLLSSTRYDASLLKFEWNNDIDGPSPFFILPYHFDRLRDAAELHGWQEAKRSLSYAKLKEKCRSKVEEEGTEQAIKVRISISEAGEIDVTVSAVPPFETNPMSLAHFNPTLDAYTIDSPVVSVYLDSMSTPSTLFTRTKTTHRVHYDEARARSKISSPTSEVVLFNDDTLITEASISNVSFFRAGRWLTPSASTGCLPGVARRWLLSNKLVDEDHEEQLTTNSISEGDWVLLSNGVQGCRLGKITLMSSRSLS</sequence>
<protein>
    <submittedName>
        <fullName evidence="1">Aminotransferase</fullName>
    </submittedName>
</protein>
<comment type="caution">
    <text evidence="1">The sequence shown here is derived from an EMBL/GenBank/DDBJ whole genome shotgun (WGS) entry which is preliminary data.</text>
</comment>
<keyword evidence="1" id="KW-0808">Transferase</keyword>
<keyword evidence="1" id="KW-0032">Aminotransferase</keyword>
<proteinExistence type="predicted"/>
<reference evidence="1" key="1">
    <citation type="submission" date="2022-09" db="EMBL/GenBank/DDBJ databases">
        <title>A Global Phylogenomic Analysis of the Shiitake Genus Lentinula.</title>
        <authorList>
            <consortium name="DOE Joint Genome Institute"/>
            <person name="Sierra-Patev S."/>
            <person name="Min B."/>
            <person name="Naranjo-Ortiz M."/>
            <person name="Looney B."/>
            <person name="Konkel Z."/>
            <person name="Slot J.C."/>
            <person name="Sakamoto Y."/>
            <person name="Steenwyk J.L."/>
            <person name="Rokas A."/>
            <person name="Carro J."/>
            <person name="Camarero S."/>
            <person name="Ferreira P."/>
            <person name="Molpeceres G."/>
            <person name="Ruiz-Duenas F.J."/>
            <person name="Serrano A."/>
            <person name="Henrissat B."/>
            <person name="Drula E."/>
            <person name="Hughes K.W."/>
            <person name="Mata J.L."/>
            <person name="Ishikawa N.K."/>
            <person name="Vargas-Isla R."/>
            <person name="Ushijima S."/>
            <person name="Smith C.A."/>
            <person name="Ahrendt S."/>
            <person name="Andreopoulos W."/>
            <person name="He G."/>
            <person name="Labutti K."/>
            <person name="Lipzen A."/>
            <person name="Ng V."/>
            <person name="Riley R."/>
            <person name="Sandor L."/>
            <person name="Barry K."/>
            <person name="Martinez A.T."/>
            <person name="Xiao Y."/>
            <person name="Gibbons J.G."/>
            <person name="Terashima K."/>
            <person name="Grigoriev I.V."/>
            <person name="Hibbett D.S."/>
        </authorList>
    </citation>
    <scope>NUCLEOTIDE SEQUENCE</scope>
    <source>
        <strain evidence="1">TMI1499</strain>
    </source>
</reference>
<gene>
    <name evidence="1" type="ORF">F5876DRAFT_37497</name>
</gene>